<keyword evidence="3" id="KW-0698">rRNA processing</keyword>
<dbReference type="InterPro" id="IPR048565">
    <property type="entry name" value="S1_RRP4"/>
</dbReference>
<evidence type="ECO:0000256" key="1">
    <source>
        <dbReference type="ARBA" id="ARBA00004123"/>
    </source>
</evidence>
<dbReference type="PANTHER" id="PTHR21321:SF4">
    <property type="entry name" value="EXOSOME COMPLEX COMPONENT RRP4"/>
    <property type="match status" value="1"/>
</dbReference>
<dbReference type="CDD" id="cd05789">
    <property type="entry name" value="S1_Rrp4"/>
    <property type="match status" value="1"/>
</dbReference>
<evidence type="ECO:0000256" key="2">
    <source>
        <dbReference type="ARBA" id="ARBA00009155"/>
    </source>
</evidence>
<feature type="domain" description="K Homology" evidence="8">
    <location>
        <begin position="180"/>
        <end position="220"/>
    </location>
</feature>
<evidence type="ECO:0000256" key="4">
    <source>
        <dbReference type="ARBA" id="ARBA00022835"/>
    </source>
</evidence>
<dbReference type="HOGENOM" id="CLU_034114_0_0_1"/>
<dbReference type="Pfam" id="PF14382">
    <property type="entry name" value="ECR1_N"/>
    <property type="match status" value="1"/>
</dbReference>
<evidence type="ECO:0000256" key="6">
    <source>
        <dbReference type="ARBA" id="ARBA00023242"/>
    </source>
</evidence>
<keyword evidence="5" id="KW-0694">RNA-binding</keyword>
<dbReference type="GO" id="GO:0003723">
    <property type="term" value="F:RNA binding"/>
    <property type="evidence" value="ECO:0007669"/>
    <property type="project" value="UniProtKB-KW"/>
</dbReference>
<feature type="domain" description="RRP4 S1" evidence="9">
    <location>
        <begin position="86"/>
        <end position="158"/>
    </location>
</feature>
<evidence type="ECO:0000259" key="7">
    <source>
        <dbReference type="Pfam" id="PF14382"/>
    </source>
</evidence>
<dbReference type="Gene3D" id="2.40.50.140">
    <property type="entry name" value="Nucleic acid-binding proteins"/>
    <property type="match status" value="1"/>
</dbReference>
<dbReference type="Gene3D" id="2.40.50.100">
    <property type="match status" value="1"/>
</dbReference>
<dbReference type="InterPro" id="IPR025721">
    <property type="entry name" value="Exosome_cplx_N_dom"/>
</dbReference>
<evidence type="ECO:0000259" key="9">
    <source>
        <dbReference type="Pfam" id="PF21266"/>
    </source>
</evidence>
<dbReference type="GO" id="GO:0071051">
    <property type="term" value="P:poly(A)-dependent snoRNA 3'-end processing"/>
    <property type="evidence" value="ECO:0007669"/>
    <property type="project" value="TreeGrafter"/>
</dbReference>
<comment type="similarity">
    <text evidence="2">Belongs to the RRP4 family.</text>
</comment>
<dbReference type="EMBL" id="FR824171">
    <property type="protein sequence ID" value="CCA21547.1"/>
    <property type="molecule type" value="Genomic_DNA"/>
</dbReference>
<dbReference type="GO" id="GO:0071034">
    <property type="term" value="P:CUT catabolic process"/>
    <property type="evidence" value="ECO:0007669"/>
    <property type="project" value="TreeGrafter"/>
</dbReference>
<dbReference type="Pfam" id="PF15985">
    <property type="entry name" value="KH_6"/>
    <property type="match status" value="1"/>
</dbReference>
<keyword evidence="10" id="KW-0269">Exonuclease</keyword>
<gene>
    <name evidence="10" type="primary">AlNc14C126G6815</name>
    <name evidence="10" type="ORF">ALNC14_076900</name>
</gene>
<accession>F0WJU5</accession>
<reference evidence="10" key="2">
    <citation type="submission" date="2011-02" db="EMBL/GenBank/DDBJ databases">
        <authorList>
            <person name="MacLean D."/>
        </authorList>
    </citation>
    <scope>NUCLEOTIDE SEQUENCE</scope>
</reference>
<dbReference type="InterPro" id="IPR036612">
    <property type="entry name" value="KH_dom_type_1_sf"/>
</dbReference>
<comment type="subcellular location">
    <subcellularLocation>
        <location evidence="1">Nucleus</location>
    </subcellularLocation>
</comment>
<dbReference type="SUPFAM" id="SSF110324">
    <property type="entry name" value="Ribosomal L27 protein-like"/>
    <property type="match status" value="1"/>
</dbReference>
<dbReference type="SUPFAM" id="SSF50249">
    <property type="entry name" value="Nucleic acid-binding proteins"/>
    <property type="match status" value="1"/>
</dbReference>
<evidence type="ECO:0000259" key="8">
    <source>
        <dbReference type="Pfam" id="PF15985"/>
    </source>
</evidence>
<dbReference type="GO" id="GO:0000177">
    <property type="term" value="C:cytoplasmic exosome (RNase complex)"/>
    <property type="evidence" value="ECO:0007669"/>
    <property type="project" value="TreeGrafter"/>
</dbReference>
<organism evidence="10">
    <name type="scientific">Albugo laibachii Nc14</name>
    <dbReference type="NCBI Taxonomy" id="890382"/>
    <lineage>
        <taxon>Eukaryota</taxon>
        <taxon>Sar</taxon>
        <taxon>Stramenopiles</taxon>
        <taxon>Oomycota</taxon>
        <taxon>Peronosporomycetes</taxon>
        <taxon>Albuginales</taxon>
        <taxon>Albuginaceae</taxon>
        <taxon>Albugo</taxon>
    </lineage>
</organism>
<dbReference type="AlphaFoldDB" id="F0WJU5"/>
<keyword evidence="10" id="KW-0378">Hydrolase</keyword>
<dbReference type="GO" id="GO:0000176">
    <property type="term" value="C:nuclear exosome (RNase complex)"/>
    <property type="evidence" value="ECO:0007669"/>
    <property type="project" value="TreeGrafter"/>
</dbReference>
<evidence type="ECO:0000256" key="5">
    <source>
        <dbReference type="ARBA" id="ARBA00022884"/>
    </source>
</evidence>
<dbReference type="GO" id="GO:0004527">
    <property type="term" value="F:exonuclease activity"/>
    <property type="evidence" value="ECO:0007669"/>
    <property type="project" value="UniProtKB-KW"/>
</dbReference>
<dbReference type="InterPro" id="IPR012340">
    <property type="entry name" value="NA-bd_OB-fold"/>
</dbReference>
<dbReference type="GO" id="GO:0071038">
    <property type="term" value="P:TRAMP-dependent tRNA surveillance pathway"/>
    <property type="evidence" value="ECO:0007669"/>
    <property type="project" value="TreeGrafter"/>
</dbReference>
<keyword evidence="6" id="KW-0539">Nucleus</keyword>
<sequence>MEIIARLRHEAIASEQTTPVDAFACEAEITDDRSGVVLPGEVINSASGAFLRGHGTYFENQELIASVAGVVEKVNQLISVWPIASRYFGEVGDIVVGRVAEVGNKCWKIDVNSQQHALLLLSAVYLPGGAQRRRTYEDQLQMRNFFQENDLISAEVQEVRYDGTVTLHTRSLRYGKLENGQFVCVSPALVKRMKQHMITLGEDLNVDVIIGANGYLWITRSMREDSGFNPMDKQNASLEVMETKAEIWAKKREDHARQPMSIQDRKTIANVHRAILHLDEKYRYITPENILAVYHQLNAL</sequence>
<dbReference type="PANTHER" id="PTHR21321">
    <property type="entry name" value="PNAS-3 RELATED"/>
    <property type="match status" value="1"/>
</dbReference>
<dbReference type="FunFam" id="2.40.50.140:FF:000038">
    <property type="entry name" value="Exosome complex component RRP4"/>
    <property type="match status" value="1"/>
</dbReference>
<dbReference type="GO" id="GO:0071035">
    <property type="term" value="P:nuclear polyadenylation-dependent rRNA catabolic process"/>
    <property type="evidence" value="ECO:0007669"/>
    <property type="project" value="TreeGrafter"/>
</dbReference>
<protein>
    <submittedName>
        <fullName evidence="10">Exonuclease putative</fullName>
    </submittedName>
</protein>
<proteinExistence type="inferred from homology"/>
<evidence type="ECO:0000256" key="3">
    <source>
        <dbReference type="ARBA" id="ARBA00022552"/>
    </source>
</evidence>
<feature type="domain" description="Exosome complex component N-terminal" evidence="7">
    <location>
        <begin position="36"/>
        <end position="74"/>
    </location>
</feature>
<reference evidence="10" key="1">
    <citation type="journal article" date="2011" name="PLoS Biol.">
        <title>Gene gain and loss during evolution of obligate parasitism in the white rust pathogen of Arabidopsis thaliana.</title>
        <authorList>
            <person name="Kemen E."/>
            <person name="Gardiner A."/>
            <person name="Schultz-Larsen T."/>
            <person name="Kemen A.C."/>
            <person name="Balmuth A.L."/>
            <person name="Robert-Seilaniantz A."/>
            <person name="Bailey K."/>
            <person name="Holub E."/>
            <person name="Studholme D.J."/>
            <person name="Maclean D."/>
            <person name="Jones J.D."/>
        </authorList>
    </citation>
    <scope>NUCLEOTIDE SEQUENCE</scope>
</reference>
<dbReference type="Pfam" id="PF21266">
    <property type="entry name" value="S1_RRP4"/>
    <property type="match status" value="1"/>
</dbReference>
<dbReference type="GO" id="GO:0000467">
    <property type="term" value="P:exonucleolytic trimming to generate mature 3'-end of 5.8S rRNA from tricistronic rRNA transcript (SSU-rRNA, 5.8S rRNA, LSU-rRNA)"/>
    <property type="evidence" value="ECO:0007669"/>
    <property type="project" value="TreeGrafter"/>
</dbReference>
<name>F0WJU5_9STRA</name>
<dbReference type="SUPFAM" id="SSF54791">
    <property type="entry name" value="Eukaryotic type KH-domain (KH-domain type I)"/>
    <property type="match status" value="1"/>
</dbReference>
<dbReference type="InterPro" id="IPR026699">
    <property type="entry name" value="Exosome_RNA_bind1/RRP40/RRP4"/>
</dbReference>
<evidence type="ECO:0000313" key="10">
    <source>
        <dbReference type="EMBL" id="CCA21547.1"/>
    </source>
</evidence>
<keyword evidence="10" id="KW-0540">Nuclease</keyword>
<dbReference type="InterPro" id="IPR004088">
    <property type="entry name" value="KH_dom_type_1"/>
</dbReference>
<keyword evidence="4" id="KW-0271">Exosome</keyword>
<dbReference type="GO" id="GO:0034475">
    <property type="term" value="P:U4 snRNA 3'-end processing"/>
    <property type="evidence" value="ECO:0007669"/>
    <property type="project" value="TreeGrafter"/>
</dbReference>